<proteinExistence type="predicted"/>
<evidence type="ECO:0000313" key="2">
    <source>
        <dbReference type="Proteomes" id="UP000773462"/>
    </source>
</evidence>
<evidence type="ECO:0008006" key="3">
    <source>
        <dbReference type="Google" id="ProtNLM"/>
    </source>
</evidence>
<dbReference type="RefSeq" id="WP_076076056.1">
    <property type="nucleotide sequence ID" value="NZ_JAGGLV010000005.1"/>
</dbReference>
<protein>
    <recommendedName>
        <fullName evidence="3">Motility protein</fullName>
    </recommendedName>
</protein>
<dbReference type="Proteomes" id="UP000773462">
    <property type="component" value="Unassembled WGS sequence"/>
</dbReference>
<name>A0ABS4NNS5_9BACL</name>
<evidence type="ECO:0000313" key="1">
    <source>
        <dbReference type="EMBL" id="MBP2111706.1"/>
    </source>
</evidence>
<reference evidence="1 2" key="1">
    <citation type="submission" date="2021-03" db="EMBL/GenBank/DDBJ databases">
        <title>Genomic Encyclopedia of Type Strains, Phase IV (KMG-IV): sequencing the most valuable type-strain genomes for metagenomic binning, comparative biology and taxonomic classification.</title>
        <authorList>
            <person name="Goeker M."/>
        </authorList>
    </citation>
    <scope>NUCLEOTIDE SEQUENCE [LARGE SCALE GENOMIC DNA]</scope>
    <source>
        <strain evidence="1 2">DSM 101953</strain>
    </source>
</reference>
<gene>
    <name evidence="1" type="ORF">J2Z70_001847</name>
</gene>
<dbReference type="EMBL" id="JAGGLV010000005">
    <property type="protein sequence ID" value="MBP2111706.1"/>
    <property type="molecule type" value="Genomic_DNA"/>
</dbReference>
<accession>A0ABS4NNS5</accession>
<dbReference type="Pfam" id="PF14070">
    <property type="entry name" value="YjfB_motility"/>
    <property type="match status" value="1"/>
</dbReference>
<organism evidence="1 2">
    <name type="scientific">Paenibacillus silagei</name>
    <dbReference type="NCBI Taxonomy" id="1670801"/>
    <lineage>
        <taxon>Bacteria</taxon>
        <taxon>Bacillati</taxon>
        <taxon>Bacillota</taxon>
        <taxon>Bacilli</taxon>
        <taxon>Bacillales</taxon>
        <taxon>Paenibacillaceae</taxon>
        <taxon>Paenibacillus</taxon>
    </lineage>
</organism>
<sequence length="58" mass="6117">MDIAALSVVMSQSSLQQAAGLQVMSLAKEQAQSSAQDMVQMLSQATHPTLGKTLDIRA</sequence>
<dbReference type="InterPro" id="IPR025906">
    <property type="entry name" value="YjfB_motility"/>
</dbReference>
<keyword evidence="2" id="KW-1185">Reference proteome</keyword>
<comment type="caution">
    <text evidence="1">The sequence shown here is derived from an EMBL/GenBank/DDBJ whole genome shotgun (WGS) entry which is preliminary data.</text>
</comment>